<dbReference type="Pfam" id="PF13339">
    <property type="entry name" value="AATF-Che1"/>
    <property type="match status" value="1"/>
</dbReference>
<dbReference type="PANTHER" id="PTHR15565">
    <property type="entry name" value="AATF PROTEIN APOPTOSIS ANTAGONIZING TRANSCRIPTION FACTOR"/>
    <property type="match status" value="1"/>
</dbReference>
<feature type="region of interest" description="Disordered" evidence="2">
    <location>
        <begin position="299"/>
        <end position="332"/>
    </location>
</feature>
<dbReference type="Proteomes" id="UP001642540">
    <property type="component" value="Unassembled WGS sequence"/>
</dbReference>
<feature type="compositionally biased region" description="Acidic residues" evidence="2">
    <location>
        <begin position="306"/>
        <end position="326"/>
    </location>
</feature>
<name>A0ABP1QB71_9HEXA</name>
<dbReference type="InterPro" id="IPR012617">
    <property type="entry name" value="AATF_C"/>
</dbReference>
<evidence type="ECO:0008006" key="7">
    <source>
        <dbReference type="Google" id="ProtNLM"/>
    </source>
</evidence>
<feature type="compositionally biased region" description="Acidic residues" evidence="2">
    <location>
        <begin position="172"/>
        <end position="191"/>
    </location>
</feature>
<feature type="compositionally biased region" description="Polar residues" evidence="2">
    <location>
        <begin position="91"/>
        <end position="106"/>
    </location>
</feature>
<organism evidence="5 6">
    <name type="scientific">Orchesella dallaii</name>
    <dbReference type="NCBI Taxonomy" id="48710"/>
    <lineage>
        <taxon>Eukaryota</taxon>
        <taxon>Metazoa</taxon>
        <taxon>Ecdysozoa</taxon>
        <taxon>Arthropoda</taxon>
        <taxon>Hexapoda</taxon>
        <taxon>Collembola</taxon>
        <taxon>Entomobryomorpha</taxon>
        <taxon>Entomobryoidea</taxon>
        <taxon>Orchesellidae</taxon>
        <taxon>Orchesellinae</taxon>
        <taxon>Orchesella</taxon>
    </lineage>
</organism>
<keyword evidence="6" id="KW-1185">Reference proteome</keyword>
<feature type="compositionally biased region" description="Acidic residues" evidence="2">
    <location>
        <begin position="107"/>
        <end position="142"/>
    </location>
</feature>
<dbReference type="PANTHER" id="PTHR15565:SF0">
    <property type="entry name" value="PROTEIN AATF"/>
    <property type="match status" value="1"/>
</dbReference>
<dbReference type="EMBL" id="CAXLJM020000028">
    <property type="protein sequence ID" value="CAL8096623.1"/>
    <property type="molecule type" value="Genomic_DNA"/>
</dbReference>
<gene>
    <name evidence="5" type="ORF">ODALV1_LOCUS9407</name>
</gene>
<dbReference type="InterPro" id="IPR039223">
    <property type="entry name" value="AATF/Bfr2"/>
</dbReference>
<comment type="caution">
    <text evidence="5">The sequence shown here is derived from an EMBL/GenBank/DDBJ whole genome shotgun (WGS) entry which is preliminary data.</text>
</comment>
<feature type="domain" description="Apoptosis-antagonizing transcription factor C-terminal" evidence="3">
    <location>
        <begin position="453"/>
        <end position="535"/>
    </location>
</feature>
<reference evidence="5 6" key="1">
    <citation type="submission" date="2024-08" db="EMBL/GenBank/DDBJ databases">
        <authorList>
            <person name="Cucini C."/>
            <person name="Frati F."/>
        </authorList>
    </citation>
    <scope>NUCLEOTIDE SEQUENCE [LARGE SCALE GENOMIC DNA]</scope>
</reference>
<accession>A0ABP1QB71</accession>
<dbReference type="Pfam" id="PF08164">
    <property type="entry name" value="TRAUB"/>
    <property type="match status" value="1"/>
</dbReference>
<feature type="domain" description="AATF leucine zipper-containing" evidence="4">
    <location>
        <begin position="205"/>
        <end position="379"/>
    </location>
</feature>
<feature type="region of interest" description="Disordered" evidence="2">
    <location>
        <begin position="81"/>
        <end position="194"/>
    </location>
</feature>
<evidence type="ECO:0000259" key="4">
    <source>
        <dbReference type="Pfam" id="PF13339"/>
    </source>
</evidence>
<sequence>MAKNKLSLGEKIALAASGSHDDEFPEDIEYETSAKVPELDDDLEETAAKPTRSTLRTKNIQLLDELDTRYAGTKVTRRKFAKSEGLDGFTKHSSTKPLSKRVTLSSTEDEGIDGTSSDDNENDSVNASDEEEVDSMEDGGYDDDAKKKITKKAVDEEEDESGDENSIGSESDASDDDEDVESAEGEEDADEVGMQTLSLQDKEAEIEKGKATLNQLRIWDSLLEVRIRLQKMLLDCNRLPRTDEFQRITEEGDSSDNMPNINNGLVKSQESIKVLMHELMHLQSAMIQKNSEAKKAIKTDTKQEEINEDPLNEEITSEDSDAMSEDEQPRSNIKRKVSFQAELLKAKKRKIEDFMTASQDVYNSFIPFRNQTIQKWNDKTQFAGGKFNRKTASQQISTLKQIEQILSNKERLLKRTQVRRSNYEVIGNTTLNTAQDETLEKTDPEIFDDDDFYHQLLRELIERKTSNINDPVQLSHHWLELQKLRSKLKRKVDTKASKGRKIRYDVHSKLVNFMAPQENCTMSAAAVKELFSSLFGKMKE</sequence>
<proteinExistence type="inferred from homology"/>
<evidence type="ECO:0000313" key="5">
    <source>
        <dbReference type="EMBL" id="CAL8096623.1"/>
    </source>
</evidence>
<evidence type="ECO:0000313" key="6">
    <source>
        <dbReference type="Proteomes" id="UP001642540"/>
    </source>
</evidence>
<evidence type="ECO:0000259" key="3">
    <source>
        <dbReference type="Pfam" id="PF08164"/>
    </source>
</evidence>
<dbReference type="InterPro" id="IPR025160">
    <property type="entry name" value="AATF"/>
</dbReference>
<protein>
    <recommendedName>
        <fullName evidence="7">Protein AATF</fullName>
    </recommendedName>
</protein>
<comment type="similarity">
    <text evidence="1">Belongs to the AATF family.</text>
</comment>
<evidence type="ECO:0000256" key="2">
    <source>
        <dbReference type="SAM" id="MobiDB-lite"/>
    </source>
</evidence>
<feature type="region of interest" description="Disordered" evidence="2">
    <location>
        <begin position="14"/>
        <end position="54"/>
    </location>
</feature>
<evidence type="ECO:0000256" key="1">
    <source>
        <dbReference type="ARBA" id="ARBA00008966"/>
    </source>
</evidence>